<dbReference type="GO" id="GO:0009007">
    <property type="term" value="F:site-specific DNA-methyltransferase (adenine-specific) activity"/>
    <property type="evidence" value="ECO:0007669"/>
    <property type="project" value="UniProtKB-EC"/>
</dbReference>
<evidence type="ECO:0000256" key="1">
    <source>
        <dbReference type="ARBA" id="ARBA00006594"/>
    </source>
</evidence>
<keyword evidence="4" id="KW-0808">Transferase</keyword>
<dbReference type="GO" id="GO:0003677">
    <property type="term" value="F:DNA binding"/>
    <property type="evidence" value="ECO:0007669"/>
    <property type="project" value="InterPro"/>
</dbReference>
<evidence type="ECO:0000259" key="7">
    <source>
        <dbReference type="Pfam" id="PF01555"/>
    </source>
</evidence>
<evidence type="ECO:0000256" key="3">
    <source>
        <dbReference type="ARBA" id="ARBA00022603"/>
    </source>
</evidence>
<comment type="similarity">
    <text evidence="1">Belongs to the N(4)/N(6)-methyltransferase family.</text>
</comment>
<dbReference type="REBASE" id="366180">
    <property type="entry name" value="M.AmeMC64ORF4055P"/>
</dbReference>
<evidence type="ECO:0000256" key="4">
    <source>
        <dbReference type="ARBA" id="ARBA00022679"/>
    </source>
</evidence>
<dbReference type="InterPro" id="IPR002941">
    <property type="entry name" value="DNA_methylase_N4/N6"/>
</dbReference>
<dbReference type="RefSeq" id="WP_161506903.1">
    <property type="nucleotide sequence ID" value="NZ_CAWPID010000001.1"/>
</dbReference>
<evidence type="ECO:0000313" key="9">
    <source>
        <dbReference type="Proteomes" id="UP000463871"/>
    </source>
</evidence>
<evidence type="ECO:0000256" key="6">
    <source>
        <dbReference type="ARBA" id="ARBA00047942"/>
    </source>
</evidence>
<dbReference type="EMBL" id="CP047962">
    <property type="protein sequence ID" value="QHQ50227.1"/>
    <property type="molecule type" value="Genomic_DNA"/>
</dbReference>
<dbReference type="PIRSF" id="PIRSF015855">
    <property type="entry name" value="TypeIII_Mtase_mKpnI"/>
    <property type="match status" value="1"/>
</dbReference>
<feature type="domain" description="DNA methylase N-4/N-6" evidence="7">
    <location>
        <begin position="63"/>
        <end position="404"/>
    </location>
</feature>
<dbReference type="GO" id="GO:0008170">
    <property type="term" value="F:N-methyltransferase activity"/>
    <property type="evidence" value="ECO:0007669"/>
    <property type="project" value="InterPro"/>
</dbReference>
<keyword evidence="3" id="KW-0489">Methyltransferase</keyword>
<evidence type="ECO:0000256" key="5">
    <source>
        <dbReference type="ARBA" id="ARBA00022691"/>
    </source>
</evidence>
<dbReference type="Proteomes" id="UP000463871">
    <property type="component" value="Chromosome"/>
</dbReference>
<reference evidence="8 9" key="1">
    <citation type="submission" date="2020-01" db="EMBL/GenBank/DDBJ databases">
        <title>Complete genome of Aeromonas media MC64.</title>
        <authorList>
            <person name="Cao G."/>
            <person name="Fu J."/>
            <person name="Zhong C."/>
        </authorList>
    </citation>
    <scope>NUCLEOTIDE SEQUENCE [LARGE SCALE GENOMIC DNA]</scope>
    <source>
        <strain evidence="8 9">MC64</strain>
    </source>
</reference>
<dbReference type="SUPFAM" id="SSF53335">
    <property type="entry name" value="S-adenosyl-L-methionine-dependent methyltransferases"/>
    <property type="match status" value="1"/>
</dbReference>
<name>A0AAE6SGS7_AERME</name>
<dbReference type="InterPro" id="IPR029063">
    <property type="entry name" value="SAM-dependent_MTases_sf"/>
</dbReference>
<dbReference type="Gene3D" id="3.40.50.150">
    <property type="entry name" value="Vaccinia Virus protein VP39"/>
    <property type="match status" value="1"/>
</dbReference>
<keyword evidence="5" id="KW-0949">S-adenosyl-L-methionine</keyword>
<organism evidence="8 9">
    <name type="scientific">Aeromonas media</name>
    <dbReference type="NCBI Taxonomy" id="651"/>
    <lineage>
        <taxon>Bacteria</taxon>
        <taxon>Pseudomonadati</taxon>
        <taxon>Pseudomonadota</taxon>
        <taxon>Gammaproteobacteria</taxon>
        <taxon>Aeromonadales</taxon>
        <taxon>Aeromonadaceae</taxon>
        <taxon>Aeromonas</taxon>
    </lineage>
</organism>
<gene>
    <name evidence="8" type="ORF">GWI30_04055</name>
</gene>
<dbReference type="GO" id="GO:0032259">
    <property type="term" value="P:methylation"/>
    <property type="evidence" value="ECO:0007669"/>
    <property type="project" value="UniProtKB-KW"/>
</dbReference>
<protein>
    <recommendedName>
        <fullName evidence="2">site-specific DNA-methyltransferase (adenine-specific)</fullName>
        <ecNumber evidence="2">2.1.1.72</ecNumber>
    </recommendedName>
</protein>
<comment type="catalytic activity">
    <reaction evidence="6">
        <text>a 2'-deoxyadenosine in DNA + S-adenosyl-L-methionine = an N(6)-methyl-2'-deoxyadenosine in DNA + S-adenosyl-L-homocysteine + H(+)</text>
        <dbReference type="Rhea" id="RHEA:15197"/>
        <dbReference type="Rhea" id="RHEA-COMP:12418"/>
        <dbReference type="Rhea" id="RHEA-COMP:12419"/>
        <dbReference type="ChEBI" id="CHEBI:15378"/>
        <dbReference type="ChEBI" id="CHEBI:57856"/>
        <dbReference type="ChEBI" id="CHEBI:59789"/>
        <dbReference type="ChEBI" id="CHEBI:90615"/>
        <dbReference type="ChEBI" id="CHEBI:90616"/>
        <dbReference type="EC" id="2.1.1.72"/>
    </reaction>
</comment>
<dbReference type="Pfam" id="PF01555">
    <property type="entry name" value="N6_N4_Mtase"/>
    <property type="match status" value="1"/>
</dbReference>
<dbReference type="EC" id="2.1.1.72" evidence="2"/>
<evidence type="ECO:0000256" key="2">
    <source>
        <dbReference type="ARBA" id="ARBA00011900"/>
    </source>
</evidence>
<dbReference type="PRINTS" id="PR00506">
    <property type="entry name" value="D21N6MTFRASE"/>
</dbReference>
<sequence length="420" mass="48043">MGTSEYQKNLFQSLGFDIQQSLSFDISSEAPHGSVLEDFDIALFKGDNIKWLKNLNNNKAEFVDLIYIDPPYNTHGNFLYNDSRKGHGGIPAFGQHSAWMEFMLNRLIIARDLLKNTGILAVSIDDYEQPYLRILLDNLFGEANFIANIIVTRSKNGKGSNKSVATNHEYLLVYGKSSESALVGIPALPDDYNLRDEHGFYKVDGLFRKKGDASRREDRPNMFYPLYVCTESGNVFTQKVRNDLLEIYPVDSKGVERRWLWGADKAKNDSWMLYGSKKGVIYVKNYFNDQKRIKPRSIWDDNRYLTERATNEIKEIYGSKIFDTPKPLGFMEDIIQHFTHKEAIILDFFAGSGTTAHAACNLNKSDGGNRKVILMEDMHTIKKNHAAYKAGFLFGADITAQRIKYIQETNQKELLVKIYD</sequence>
<dbReference type="InterPro" id="IPR002052">
    <property type="entry name" value="DNA_methylase_N6_adenine_CS"/>
</dbReference>
<proteinExistence type="inferred from homology"/>
<dbReference type="PROSITE" id="PS00092">
    <property type="entry name" value="N6_MTASE"/>
    <property type="match status" value="1"/>
</dbReference>
<evidence type="ECO:0000313" key="8">
    <source>
        <dbReference type="EMBL" id="QHQ50227.1"/>
    </source>
</evidence>
<dbReference type="InterPro" id="IPR002295">
    <property type="entry name" value="N4/N6-MTase_EcoPI_Mod-like"/>
</dbReference>
<accession>A0AAE6SGS7</accession>
<dbReference type="AlphaFoldDB" id="A0AAE6SGS7"/>